<accession>C4ICD8</accession>
<comment type="subcellular location">
    <subcellularLocation>
        <location evidence="1">Membrane</location>
        <topology evidence="1">Multi-pass membrane protein</topology>
    </subcellularLocation>
</comment>
<evidence type="ECO:0000256" key="4">
    <source>
        <dbReference type="ARBA" id="ARBA00022692"/>
    </source>
</evidence>
<dbReference type="InterPro" id="IPR006667">
    <property type="entry name" value="SLC41_membr_dom"/>
</dbReference>
<dbReference type="Gene3D" id="1.10.357.20">
    <property type="entry name" value="SLC41 divalent cation transporters, integral membrane domain"/>
    <property type="match status" value="1"/>
</dbReference>
<evidence type="ECO:0000256" key="5">
    <source>
        <dbReference type="ARBA" id="ARBA00022842"/>
    </source>
</evidence>
<comment type="caution">
    <text evidence="10">The sequence shown here is derived from an EMBL/GenBank/DDBJ whole genome shotgun (WGS) entry which is preliminary data.</text>
</comment>
<feature type="transmembrane region" description="Helical" evidence="8">
    <location>
        <begin position="52"/>
        <end position="79"/>
    </location>
</feature>
<dbReference type="Proteomes" id="UP000003081">
    <property type="component" value="Unassembled WGS sequence"/>
</dbReference>
<dbReference type="HOGENOM" id="CLU_037408_4_0_9"/>
<evidence type="ECO:0000256" key="8">
    <source>
        <dbReference type="SAM" id="Phobius"/>
    </source>
</evidence>
<dbReference type="EMBL" id="ACOM01000001">
    <property type="protein sequence ID" value="EEP56323.1"/>
    <property type="molecule type" value="Genomic_DNA"/>
</dbReference>
<feature type="domain" description="SLC41A/MgtE integral membrane" evidence="9">
    <location>
        <begin position="1"/>
        <end position="109"/>
    </location>
</feature>
<evidence type="ECO:0000256" key="7">
    <source>
        <dbReference type="ARBA" id="ARBA00023136"/>
    </source>
</evidence>
<dbReference type="Pfam" id="PF01769">
    <property type="entry name" value="MgtE"/>
    <property type="match status" value="1"/>
</dbReference>
<dbReference type="InterPro" id="IPR036739">
    <property type="entry name" value="SLC41_membr_dom_sf"/>
</dbReference>
<dbReference type="GO" id="GO:0016020">
    <property type="term" value="C:membrane"/>
    <property type="evidence" value="ECO:0007669"/>
    <property type="project" value="UniProtKB-SubCell"/>
</dbReference>
<dbReference type="PANTHER" id="PTHR41394:SF5">
    <property type="entry name" value="SLC41A_MGTE INTEGRAL MEMBRANE DOMAIN-CONTAINING PROTEIN"/>
    <property type="match status" value="1"/>
</dbReference>
<reference evidence="10 11" key="1">
    <citation type="submission" date="2009-08" db="EMBL/GenBank/DDBJ databases">
        <authorList>
            <person name="Shrivastava S."/>
            <person name="Brinkac L.B."/>
            <person name="Brown J.L."/>
            <person name="Bruce D.B."/>
            <person name="Detter C."/>
            <person name="Green L.D."/>
            <person name="Munk C.A."/>
            <person name="Rogers Y.C."/>
            <person name="Tapia R."/>
            <person name="Sims D.R."/>
            <person name="Smith L.A."/>
            <person name="Smith T.J."/>
            <person name="Sutton G."/>
            <person name="Brettin T."/>
        </authorList>
    </citation>
    <scope>NUCLEOTIDE SEQUENCE [LARGE SCALE GENOMIC DNA]</scope>
    <source>
        <strain evidence="11">E4 str. BoNT E BL5262</strain>
    </source>
</reference>
<protein>
    <submittedName>
        <fullName evidence="10">Magnesium transporter</fullName>
    </submittedName>
</protein>
<feature type="transmembrane region" description="Helical" evidence="8">
    <location>
        <begin position="91"/>
        <end position="117"/>
    </location>
</feature>
<evidence type="ECO:0000256" key="1">
    <source>
        <dbReference type="ARBA" id="ARBA00004141"/>
    </source>
</evidence>
<organism evidence="10 11">
    <name type="scientific">Clostridium butyricum E4 str. BoNT E BL5262</name>
    <dbReference type="NCBI Taxonomy" id="632245"/>
    <lineage>
        <taxon>Bacteria</taxon>
        <taxon>Bacillati</taxon>
        <taxon>Bacillota</taxon>
        <taxon>Clostridia</taxon>
        <taxon>Eubacteriales</taxon>
        <taxon>Clostridiaceae</taxon>
        <taxon>Clostridium</taxon>
    </lineage>
</organism>
<comment type="similarity">
    <text evidence="2">Belongs to the SLC41A transporter family.</text>
</comment>
<sequence>MTIIVRGIALGELTGENAWRIFFKELLVGLTTGVAIGAIICGLGYIWERNMIFGIVIGIAMILNMMAATTSGFIVPVVLKKLKVDPALASAVFVTTVTDVLGFFFFLGLATMFIQYLI</sequence>
<evidence type="ECO:0000256" key="6">
    <source>
        <dbReference type="ARBA" id="ARBA00022989"/>
    </source>
</evidence>
<dbReference type="PANTHER" id="PTHR41394">
    <property type="entry name" value="MAGNESIUM TRANSPORTER MGTE"/>
    <property type="match status" value="1"/>
</dbReference>
<evidence type="ECO:0000256" key="3">
    <source>
        <dbReference type="ARBA" id="ARBA00022448"/>
    </source>
</evidence>
<dbReference type="AlphaFoldDB" id="C4ICD8"/>
<evidence type="ECO:0000313" key="10">
    <source>
        <dbReference type="EMBL" id="EEP56323.1"/>
    </source>
</evidence>
<evidence type="ECO:0000259" key="9">
    <source>
        <dbReference type="Pfam" id="PF01769"/>
    </source>
</evidence>
<dbReference type="eggNOG" id="COG2239">
    <property type="taxonomic scope" value="Bacteria"/>
</dbReference>
<evidence type="ECO:0000313" key="11">
    <source>
        <dbReference type="Proteomes" id="UP000003081"/>
    </source>
</evidence>
<evidence type="ECO:0000256" key="2">
    <source>
        <dbReference type="ARBA" id="ARBA00009749"/>
    </source>
</evidence>
<keyword evidence="3" id="KW-0813">Transport</keyword>
<keyword evidence="5" id="KW-0460">Magnesium</keyword>
<keyword evidence="6 8" id="KW-1133">Transmembrane helix</keyword>
<gene>
    <name evidence="10" type="ORF">CLP_0815</name>
</gene>
<name>C4ICD8_CLOBU</name>
<keyword evidence="4 8" id="KW-0812">Transmembrane</keyword>
<dbReference type="SUPFAM" id="SSF161093">
    <property type="entry name" value="MgtE membrane domain-like"/>
    <property type="match status" value="1"/>
</dbReference>
<proteinExistence type="inferred from homology"/>
<dbReference type="GO" id="GO:0008324">
    <property type="term" value="F:monoatomic cation transmembrane transporter activity"/>
    <property type="evidence" value="ECO:0007669"/>
    <property type="project" value="InterPro"/>
</dbReference>
<keyword evidence="11" id="KW-1185">Reference proteome</keyword>
<keyword evidence="7 8" id="KW-0472">Membrane</keyword>
<feature type="transmembrane region" description="Helical" evidence="8">
    <location>
        <begin position="26"/>
        <end position="46"/>
    </location>
</feature>